<dbReference type="FunFam" id="4.10.900.10:FF:000011">
    <property type="entry name" value="Pangolin, isoform Q"/>
    <property type="match status" value="1"/>
</dbReference>
<dbReference type="SMART" id="SM01366">
    <property type="entry name" value="c-clamp"/>
    <property type="match status" value="1"/>
</dbReference>
<dbReference type="PANTHER" id="PTHR10373">
    <property type="entry name" value="TRANSCRIPTION FACTOR 7 FAMILY MEMBER"/>
    <property type="match status" value="1"/>
</dbReference>
<feature type="DNA-binding region" description="HMG box" evidence="13">
    <location>
        <begin position="274"/>
        <end position="342"/>
    </location>
</feature>
<organism evidence="16 17">
    <name type="scientific">Drosophila hydei</name>
    <name type="common">Fruit fly</name>
    <dbReference type="NCBI Taxonomy" id="7224"/>
    <lineage>
        <taxon>Eukaryota</taxon>
        <taxon>Metazoa</taxon>
        <taxon>Ecdysozoa</taxon>
        <taxon>Arthropoda</taxon>
        <taxon>Hexapoda</taxon>
        <taxon>Insecta</taxon>
        <taxon>Pterygota</taxon>
        <taxon>Neoptera</taxon>
        <taxon>Endopterygota</taxon>
        <taxon>Diptera</taxon>
        <taxon>Brachycera</taxon>
        <taxon>Muscomorpha</taxon>
        <taxon>Ephydroidea</taxon>
        <taxon>Drosophilidae</taxon>
        <taxon>Drosophila</taxon>
    </lineage>
</organism>
<dbReference type="RefSeq" id="XP_030081723.1">
    <property type="nucleotide sequence ID" value="XM_030225863.1"/>
</dbReference>
<feature type="region of interest" description="Disordered" evidence="14">
    <location>
        <begin position="350"/>
        <end position="372"/>
    </location>
</feature>
<dbReference type="GO" id="GO:0007435">
    <property type="term" value="P:salivary gland morphogenesis"/>
    <property type="evidence" value="ECO:0007669"/>
    <property type="project" value="UniProtKB-ARBA"/>
</dbReference>
<evidence type="ECO:0000313" key="19">
    <source>
        <dbReference type="RefSeq" id="XP_030081723.1"/>
    </source>
</evidence>
<dbReference type="RefSeq" id="XP_030081722.1">
    <property type="nucleotide sequence ID" value="XM_030225862.1"/>
</dbReference>
<dbReference type="GO" id="GO:0007500">
    <property type="term" value="P:mesodermal cell fate determination"/>
    <property type="evidence" value="ECO:0007669"/>
    <property type="project" value="UniProtKB-ARBA"/>
</dbReference>
<dbReference type="PANTHER" id="PTHR10373:SF38">
    <property type="entry name" value="PROTEIN PANGOLIN, ISOFORM J"/>
    <property type="match status" value="1"/>
</dbReference>
<feature type="region of interest" description="Disordered" evidence="14">
    <location>
        <begin position="463"/>
        <end position="492"/>
    </location>
</feature>
<dbReference type="GO" id="GO:0001222">
    <property type="term" value="F:transcription corepressor binding"/>
    <property type="evidence" value="ECO:0007669"/>
    <property type="project" value="UniProtKB-ARBA"/>
</dbReference>
<protein>
    <recommendedName>
        <fullName evidence="12">dTCF</fullName>
    </recommendedName>
</protein>
<dbReference type="PROSITE" id="PS50118">
    <property type="entry name" value="HMG_BOX_2"/>
    <property type="match status" value="1"/>
</dbReference>
<proteinExistence type="inferred from homology"/>
<keyword evidence="8" id="KW-0804">Transcription</keyword>
<feature type="compositionally biased region" description="Low complexity" evidence="14">
    <location>
        <begin position="759"/>
        <end position="795"/>
    </location>
</feature>
<keyword evidence="9 13" id="KW-0539">Nucleus</keyword>
<evidence type="ECO:0000256" key="2">
    <source>
        <dbReference type="ARBA" id="ARBA00006569"/>
    </source>
</evidence>
<gene>
    <name evidence="17 18 19 20" type="primary">LOC111597895</name>
</gene>
<keyword evidence="5" id="KW-0805">Transcription regulation</keyword>
<dbReference type="GO" id="GO:1990907">
    <property type="term" value="C:beta-catenin-TCF complex"/>
    <property type="evidence" value="ECO:0007669"/>
    <property type="project" value="TreeGrafter"/>
</dbReference>
<evidence type="ECO:0000256" key="6">
    <source>
        <dbReference type="ARBA" id="ARBA00023125"/>
    </source>
</evidence>
<dbReference type="GeneID" id="111597895"/>
<evidence type="ECO:0000256" key="10">
    <source>
        <dbReference type="ARBA" id="ARBA00053480"/>
    </source>
</evidence>
<dbReference type="Gene3D" id="1.10.30.10">
    <property type="entry name" value="High mobility group box domain"/>
    <property type="match status" value="1"/>
</dbReference>
<feature type="compositionally biased region" description="Polar residues" evidence="14">
    <location>
        <begin position="818"/>
        <end position="841"/>
    </location>
</feature>
<name>A0A6J2SX41_DROHY</name>
<comment type="subunit">
    <text evidence="11">Binds to the beta-catenin homolog arm or to gro.</text>
</comment>
<dbReference type="SUPFAM" id="SSF47095">
    <property type="entry name" value="HMG-box"/>
    <property type="match status" value="1"/>
</dbReference>
<dbReference type="OrthoDB" id="2307332at2759"/>
<feature type="compositionally biased region" description="Basic and acidic residues" evidence="14">
    <location>
        <begin position="19"/>
        <end position="47"/>
    </location>
</feature>
<evidence type="ECO:0000313" key="17">
    <source>
        <dbReference type="RefSeq" id="XP_030081721.1"/>
    </source>
</evidence>
<feature type="region of interest" description="Disordered" evidence="14">
    <location>
        <begin position="731"/>
        <end position="841"/>
    </location>
</feature>
<dbReference type="InterPro" id="IPR036910">
    <property type="entry name" value="HMG_box_dom_sf"/>
</dbReference>
<keyword evidence="7" id="KW-0010">Activator</keyword>
<evidence type="ECO:0000256" key="8">
    <source>
        <dbReference type="ARBA" id="ARBA00023163"/>
    </source>
</evidence>
<feature type="domain" description="HMG box" evidence="15">
    <location>
        <begin position="274"/>
        <end position="342"/>
    </location>
</feature>
<dbReference type="SMART" id="SM00398">
    <property type="entry name" value="HMG"/>
    <property type="match status" value="1"/>
</dbReference>
<accession>A0A6J2SX41</accession>
<dbReference type="GO" id="GO:0010628">
    <property type="term" value="P:positive regulation of gene expression"/>
    <property type="evidence" value="ECO:0007669"/>
    <property type="project" value="UniProtKB-ARBA"/>
</dbReference>
<dbReference type="GO" id="GO:0007476">
    <property type="term" value="P:imaginal disc-derived wing morphogenesis"/>
    <property type="evidence" value="ECO:0007669"/>
    <property type="project" value="UniProtKB-ARBA"/>
</dbReference>
<feature type="region of interest" description="Disordered" evidence="14">
    <location>
        <begin position="552"/>
        <end position="578"/>
    </location>
</feature>
<dbReference type="CTD" id="43769"/>
<dbReference type="Gene3D" id="4.10.900.10">
    <property type="entry name" value="TCF3-CBD (Catenin binding domain)"/>
    <property type="match status" value="1"/>
</dbReference>
<dbReference type="Proteomes" id="UP000504633">
    <property type="component" value="Unplaced"/>
</dbReference>
<comment type="subcellular location">
    <subcellularLocation>
        <location evidence="1">Nucleus</location>
    </subcellularLocation>
</comment>
<sequence length="841" mass="90345">MPHTHTRHGSSGDDLGSTDEVKIFKDEGDREDEKISSENLLVEEKSSLIDLTESEEKSSKTVTRPDHSPVFNKLEPHTPTFNMGYLVSPYSYANGTSGLPVTMANKIGLPPFFCHNGDPLTTPPPAHCGIPPYQLDPKAIGLTRPALYPFAATQYPYPMLSPDMSQVASWHTPSVYSASSFRTPYPSSLPINTTLPSDFPFRFSPSLLPSVHATSHHVLNSHPAIVASTSKQDCGIQDSTTNNRYSRNLDTKSSSNSQANDCKDSSNDKKKPHIKKPLNAFMLYMKEMRAKVVAECTLKESAAINQILGRRWHELSREEQSKYYEKARQERQLHMELYPGWSARDNYGYVSKKKKRKKDRSTADSGGNNMKKCRARFGLDQQNQWCKPCRRKKKCIRYMEALHGNDGHEEGSGMDDTGNLSQLSDDDDDDDEDLLMSGGGGIGSSGSGDEMIDMNRDKIADNEDTESMSQSLSSPGCLSGLSSLQSPSTTTSVASPLNINMLTSPMTPVTNTNPNNNNSNVAPLSVINTSSTEQTLTSSQLLISGSGSGSSISSTCNISNNTPNTSSTASSVTAATPNSSNERAMMLGNRFSHLGMGLNPDQLFPAAAATISSSSTIAVTSLATNGFNSYSNSSMKTTSMTIASPIPTSTSVLASVSASVSASASASASTSASASASIPAISLHRNPIGANPRDINNPLSINQLTKRREHNNIALLETQSTSAILAHNPYTHLNSPHPHTHLHSHTHPHPHPHPHSHHSLFSSSFSQHFQQQLSNHLAGTGSSINNSNSNSSSNNHIGSAVQAIDTPTLSSIKRRNTSDSPAATGSNSAPSSTETGAISVS</sequence>
<evidence type="ECO:0000313" key="16">
    <source>
        <dbReference type="Proteomes" id="UP000504633"/>
    </source>
</evidence>
<dbReference type="GO" id="GO:0072091">
    <property type="term" value="P:regulation of stem cell proliferation"/>
    <property type="evidence" value="ECO:0007669"/>
    <property type="project" value="UniProtKB-ARBA"/>
</dbReference>
<dbReference type="RefSeq" id="XP_030081724.1">
    <property type="nucleotide sequence ID" value="XM_030225864.1"/>
</dbReference>
<evidence type="ECO:0000259" key="15">
    <source>
        <dbReference type="PROSITE" id="PS50118"/>
    </source>
</evidence>
<feature type="region of interest" description="Disordered" evidence="14">
    <location>
        <begin position="1"/>
        <end position="71"/>
    </location>
</feature>
<evidence type="ECO:0000313" key="18">
    <source>
        <dbReference type="RefSeq" id="XP_030081722.1"/>
    </source>
</evidence>
<dbReference type="GO" id="GO:0007367">
    <property type="term" value="P:segment polarity determination"/>
    <property type="evidence" value="ECO:0007669"/>
    <property type="project" value="UniProtKB-KW"/>
</dbReference>
<keyword evidence="4" id="KW-0709">Segmentation polarity protein</keyword>
<dbReference type="InterPro" id="IPR013558">
    <property type="entry name" value="CTNNB1-bd_N"/>
</dbReference>
<feature type="region of interest" description="Disordered" evidence="14">
    <location>
        <begin position="404"/>
        <end position="434"/>
    </location>
</feature>
<evidence type="ECO:0000256" key="12">
    <source>
        <dbReference type="ARBA" id="ARBA00080285"/>
    </source>
</evidence>
<keyword evidence="4" id="KW-0217">Developmental protein</keyword>
<dbReference type="InterPro" id="IPR024940">
    <property type="entry name" value="TCF/LEF"/>
</dbReference>
<evidence type="ECO:0000256" key="3">
    <source>
        <dbReference type="ARBA" id="ARBA00022687"/>
    </source>
</evidence>
<dbReference type="GO" id="GO:0000978">
    <property type="term" value="F:RNA polymerase II cis-regulatory region sequence-specific DNA binding"/>
    <property type="evidence" value="ECO:0007669"/>
    <property type="project" value="TreeGrafter"/>
</dbReference>
<dbReference type="GO" id="GO:0019900">
    <property type="term" value="F:kinase binding"/>
    <property type="evidence" value="ECO:0007669"/>
    <property type="project" value="UniProtKB-ARBA"/>
</dbReference>
<comment type="function">
    <text evidence="10">Segment polarity protein. Functions together with arm to transduce the Wingless (Wg) signal in embryos and in developing adult tissues. Acts as a transcriptional activator, but in the absence of arm, it binds to gro and acts as a transcriptional repressor of wg-responsive genes.</text>
</comment>
<dbReference type="InterPro" id="IPR027397">
    <property type="entry name" value="Catenin-bd_sf"/>
</dbReference>
<dbReference type="GO" id="GO:0000785">
    <property type="term" value="C:chromatin"/>
    <property type="evidence" value="ECO:0007669"/>
    <property type="project" value="TreeGrafter"/>
</dbReference>
<feature type="compositionally biased region" description="Acidic residues" evidence="14">
    <location>
        <begin position="424"/>
        <end position="434"/>
    </location>
</feature>
<dbReference type="GO" id="GO:0045892">
    <property type="term" value="P:negative regulation of DNA-templated transcription"/>
    <property type="evidence" value="ECO:0007669"/>
    <property type="project" value="UniProtKB-ARBA"/>
</dbReference>
<feature type="compositionally biased region" description="Polar residues" evidence="14">
    <location>
        <begin position="236"/>
        <end position="259"/>
    </location>
</feature>
<feature type="region of interest" description="Disordered" evidence="14">
    <location>
        <begin position="236"/>
        <end position="273"/>
    </location>
</feature>
<feature type="compositionally biased region" description="Basic residues" evidence="14">
    <location>
        <begin position="738"/>
        <end position="758"/>
    </location>
</feature>
<dbReference type="Pfam" id="PF00505">
    <property type="entry name" value="HMG_box"/>
    <property type="match status" value="1"/>
</dbReference>
<feature type="compositionally biased region" description="Basic and acidic residues" evidence="14">
    <location>
        <begin position="54"/>
        <end position="67"/>
    </location>
</feature>
<keyword evidence="16" id="KW-1185">Reference proteome</keyword>
<dbReference type="CDD" id="cd21996">
    <property type="entry name" value="HMG-box_TCF7-like"/>
    <property type="match status" value="1"/>
</dbReference>
<dbReference type="Pfam" id="PF08347">
    <property type="entry name" value="CTNNB1_binding"/>
    <property type="match status" value="1"/>
</dbReference>
<evidence type="ECO:0000256" key="1">
    <source>
        <dbReference type="ARBA" id="ARBA00004123"/>
    </source>
</evidence>
<evidence type="ECO:0000256" key="13">
    <source>
        <dbReference type="PROSITE-ProRule" id="PRU00267"/>
    </source>
</evidence>
<dbReference type="FunFam" id="1.10.30.10:FF:000001">
    <property type="entry name" value="transcription factor 7 isoform X2"/>
    <property type="match status" value="1"/>
</dbReference>
<dbReference type="GO" id="GO:0035277">
    <property type="term" value="P:spiracle morphogenesis, open tracheal system"/>
    <property type="evidence" value="ECO:0007669"/>
    <property type="project" value="UniProtKB-ARBA"/>
</dbReference>
<evidence type="ECO:0000256" key="7">
    <source>
        <dbReference type="ARBA" id="ARBA00023159"/>
    </source>
</evidence>
<evidence type="ECO:0000256" key="5">
    <source>
        <dbReference type="ARBA" id="ARBA00023015"/>
    </source>
</evidence>
<evidence type="ECO:0000256" key="4">
    <source>
        <dbReference type="ARBA" id="ARBA00022716"/>
    </source>
</evidence>
<feature type="compositionally biased region" description="Low complexity" evidence="14">
    <location>
        <begin position="467"/>
        <end position="492"/>
    </location>
</feature>
<keyword evidence="6 13" id="KW-0238">DNA-binding</keyword>
<comment type="similarity">
    <text evidence="2">Belongs to the TCF/LEF family.</text>
</comment>
<dbReference type="AlphaFoldDB" id="A0A6J2SX41"/>
<dbReference type="InterPro" id="IPR009071">
    <property type="entry name" value="HMG_box_dom"/>
</dbReference>
<dbReference type="GO" id="GO:0060070">
    <property type="term" value="P:canonical Wnt signaling pathway"/>
    <property type="evidence" value="ECO:0007669"/>
    <property type="project" value="TreeGrafter"/>
</dbReference>
<reference evidence="17 18" key="1">
    <citation type="submission" date="2025-04" db="UniProtKB">
        <authorList>
            <consortium name="RefSeq"/>
        </authorList>
    </citation>
    <scope>IDENTIFICATION</scope>
    <source>
        <strain evidence="17 18">15085-1641.00</strain>
        <tissue evidence="17 18">Whole body</tissue>
    </source>
</reference>
<evidence type="ECO:0000256" key="9">
    <source>
        <dbReference type="ARBA" id="ARBA00023242"/>
    </source>
</evidence>
<dbReference type="RefSeq" id="XP_030081721.1">
    <property type="nucleotide sequence ID" value="XM_030225861.1"/>
</dbReference>
<dbReference type="GO" id="GO:0001228">
    <property type="term" value="F:DNA-binding transcription activator activity, RNA polymerase II-specific"/>
    <property type="evidence" value="ECO:0007669"/>
    <property type="project" value="UniProtKB-ARBA"/>
</dbReference>
<keyword evidence="3" id="KW-0879">Wnt signaling pathway</keyword>
<evidence type="ECO:0000313" key="20">
    <source>
        <dbReference type="RefSeq" id="XP_030081724.1"/>
    </source>
</evidence>
<evidence type="ECO:0000256" key="11">
    <source>
        <dbReference type="ARBA" id="ARBA00061799"/>
    </source>
</evidence>
<evidence type="ECO:0000256" key="14">
    <source>
        <dbReference type="SAM" id="MobiDB-lite"/>
    </source>
</evidence>